<proteinExistence type="predicted"/>
<organism evidence="1 2">
    <name type="scientific">Plakobranchus ocellatus</name>
    <dbReference type="NCBI Taxonomy" id="259542"/>
    <lineage>
        <taxon>Eukaryota</taxon>
        <taxon>Metazoa</taxon>
        <taxon>Spiralia</taxon>
        <taxon>Lophotrochozoa</taxon>
        <taxon>Mollusca</taxon>
        <taxon>Gastropoda</taxon>
        <taxon>Heterobranchia</taxon>
        <taxon>Euthyneura</taxon>
        <taxon>Panpulmonata</taxon>
        <taxon>Sacoglossa</taxon>
        <taxon>Placobranchoidea</taxon>
        <taxon>Plakobranchidae</taxon>
        <taxon>Plakobranchus</taxon>
    </lineage>
</organism>
<evidence type="ECO:0000313" key="1">
    <source>
        <dbReference type="EMBL" id="GFN80023.1"/>
    </source>
</evidence>
<name>A0AAV3YAK7_9GAST</name>
<protein>
    <recommendedName>
        <fullName evidence="3">Ribosomal protein S15</fullName>
    </recommendedName>
</protein>
<reference evidence="1 2" key="1">
    <citation type="journal article" date="2021" name="Elife">
        <title>Chloroplast acquisition without the gene transfer in kleptoplastic sea slugs, Plakobranchus ocellatus.</title>
        <authorList>
            <person name="Maeda T."/>
            <person name="Takahashi S."/>
            <person name="Yoshida T."/>
            <person name="Shimamura S."/>
            <person name="Takaki Y."/>
            <person name="Nagai Y."/>
            <person name="Toyoda A."/>
            <person name="Suzuki Y."/>
            <person name="Arimoto A."/>
            <person name="Ishii H."/>
            <person name="Satoh N."/>
            <person name="Nishiyama T."/>
            <person name="Hasebe M."/>
            <person name="Maruyama T."/>
            <person name="Minagawa J."/>
            <person name="Obokata J."/>
            <person name="Shigenobu S."/>
        </authorList>
    </citation>
    <scope>NUCLEOTIDE SEQUENCE [LARGE SCALE GENOMIC DNA]</scope>
</reference>
<dbReference type="AlphaFoldDB" id="A0AAV3YAK7"/>
<evidence type="ECO:0008006" key="3">
    <source>
        <dbReference type="Google" id="ProtNLM"/>
    </source>
</evidence>
<keyword evidence="2" id="KW-1185">Reference proteome</keyword>
<dbReference type="EMBL" id="BLXT01000774">
    <property type="protein sequence ID" value="GFN80023.1"/>
    <property type="molecule type" value="Genomic_DNA"/>
</dbReference>
<gene>
    <name evidence="1" type="ORF">PoB_000652900</name>
</gene>
<accession>A0AAV3YAK7</accession>
<evidence type="ECO:0000313" key="2">
    <source>
        <dbReference type="Proteomes" id="UP000735302"/>
    </source>
</evidence>
<sequence length="82" mass="9306">MKGGMRTTPITAMESLSGIHSLDDKKVSKTLIQAEKLKRLQSHPMKERCKTTIKSRLKRISFAQYSTSLKRILKMVQGQGIM</sequence>
<comment type="caution">
    <text evidence="1">The sequence shown here is derived from an EMBL/GenBank/DDBJ whole genome shotgun (WGS) entry which is preliminary data.</text>
</comment>
<dbReference type="Proteomes" id="UP000735302">
    <property type="component" value="Unassembled WGS sequence"/>
</dbReference>